<evidence type="ECO:0000313" key="1">
    <source>
        <dbReference type="EMBL" id="KAA8713620.1"/>
    </source>
</evidence>
<proteinExistence type="predicted"/>
<comment type="caution">
    <text evidence="1">The sequence shown here is derived from an EMBL/GenBank/DDBJ whole genome shotgun (WGS) entry which is preliminary data.</text>
</comment>
<keyword evidence="1" id="KW-0449">Lipoprotein</keyword>
<dbReference type="Gene3D" id="2.60.40.4150">
    <property type="entry name" value="Type VI secretion system, lipoprotein SciN"/>
    <property type="match status" value="1"/>
</dbReference>
<dbReference type="Pfam" id="PF12790">
    <property type="entry name" value="T6SS-SciN"/>
    <property type="match status" value="1"/>
</dbReference>
<sequence length="184" mass="20344">MAITGSDRVTCFIRKTAAGSLLFPVLFLAGCGLTQTISDGTVDMTKSVFYKQVKVLHLDFTARNALNTDDEGASLSAIIRVYQLKTEDAFASADYPSLFATDSEVLTESRLAQKDVRIRPGESISLDMPMEKDAQFVAVAVMFHAPDQIENSWRVVIARDELEPDSPRKLELSENTLSLIPLKR</sequence>
<dbReference type="InterPro" id="IPR038706">
    <property type="entry name" value="Type_VI_SciN-like_sf"/>
</dbReference>
<dbReference type="EMBL" id="VXKB01000006">
    <property type="protein sequence ID" value="KAA8713620.1"/>
    <property type="molecule type" value="Genomic_DNA"/>
</dbReference>
<accession>A0A5M9QZ18</accession>
<dbReference type="OrthoDB" id="7021080at2"/>
<protein>
    <submittedName>
        <fullName evidence="1">Type VI secretion system lipoprotein TssJ</fullName>
    </submittedName>
</protein>
<dbReference type="Proteomes" id="UP000322181">
    <property type="component" value="Unassembled WGS sequence"/>
</dbReference>
<reference evidence="1 2" key="1">
    <citation type="submission" date="2019-09" db="EMBL/GenBank/DDBJ databases">
        <title>Draft genome sequence of various Type strains from the CCUG.</title>
        <authorList>
            <person name="Pineiro-Iglesias B."/>
            <person name="Tunovic T."/>
            <person name="Unosson C."/>
            <person name="Inganas E."/>
            <person name="Ohlen M."/>
            <person name="Cardew S."/>
            <person name="Jensie-Markopoulos S."/>
            <person name="Salva-Serra F."/>
            <person name="Jaen-Luchoro D."/>
            <person name="Karlsson R."/>
            <person name="Svensson-Stadler L."/>
            <person name="Chun J."/>
            <person name="Moore E."/>
        </authorList>
    </citation>
    <scope>NUCLEOTIDE SEQUENCE [LARGE SCALE GENOMIC DNA]</scope>
    <source>
        <strain evidence="1 2">CCUG 53682T</strain>
    </source>
</reference>
<dbReference type="InterPro" id="IPR017734">
    <property type="entry name" value="T6SS_SciN"/>
</dbReference>
<dbReference type="PANTHER" id="PTHR37625:SF4">
    <property type="entry name" value="OUTER MEMBRANE LIPOPROTEIN"/>
    <property type="match status" value="1"/>
</dbReference>
<organism evidence="1 2">
    <name type="scientific">Morganella psychrotolerans</name>
    <dbReference type="NCBI Taxonomy" id="368603"/>
    <lineage>
        <taxon>Bacteria</taxon>
        <taxon>Pseudomonadati</taxon>
        <taxon>Pseudomonadota</taxon>
        <taxon>Gammaproteobacteria</taxon>
        <taxon>Enterobacterales</taxon>
        <taxon>Morganellaceae</taxon>
        <taxon>Morganella</taxon>
    </lineage>
</organism>
<dbReference type="NCBIfam" id="TIGR03352">
    <property type="entry name" value="VI_chp_3"/>
    <property type="match status" value="1"/>
</dbReference>
<dbReference type="AlphaFoldDB" id="A0A5M9QZ18"/>
<dbReference type="PANTHER" id="PTHR37625">
    <property type="entry name" value="OUTER MEMBRANE LIPOPROTEIN-RELATED"/>
    <property type="match status" value="1"/>
</dbReference>
<evidence type="ECO:0000313" key="2">
    <source>
        <dbReference type="Proteomes" id="UP000322181"/>
    </source>
</evidence>
<name>A0A5M9QZ18_9GAMM</name>
<gene>
    <name evidence="1" type="primary">tssJ</name>
    <name evidence="1" type="ORF">F4V73_16735</name>
</gene>